<comment type="caution">
    <text evidence="2">The sequence shown here is derived from an EMBL/GenBank/DDBJ whole genome shotgun (WGS) entry which is preliminary data.</text>
</comment>
<dbReference type="Gene3D" id="3.30.710.10">
    <property type="entry name" value="Potassium Channel Kv1.1, Chain A"/>
    <property type="match status" value="1"/>
</dbReference>
<feature type="domain" description="BTB" evidence="1">
    <location>
        <begin position="23"/>
        <end position="95"/>
    </location>
</feature>
<evidence type="ECO:0000313" key="4">
    <source>
        <dbReference type="Proteomes" id="UP000247702"/>
    </source>
</evidence>
<dbReference type="Pfam" id="PF00651">
    <property type="entry name" value="BTB"/>
    <property type="match status" value="1"/>
</dbReference>
<dbReference type="OrthoDB" id="298084at2759"/>
<gene>
    <name evidence="3" type="ORF">RCL2_001202400</name>
    <name evidence="2" type="ORF">RclHR1_04930010</name>
</gene>
<evidence type="ECO:0000313" key="3">
    <source>
        <dbReference type="EMBL" id="GES84937.1"/>
    </source>
</evidence>
<dbReference type="SUPFAM" id="SSF54695">
    <property type="entry name" value="POZ domain"/>
    <property type="match status" value="1"/>
</dbReference>
<dbReference type="SMART" id="SM00225">
    <property type="entry name" value="BTB"/>
    <property type="match status" value="1"/>
</dbReference>
<dbReference type="Proteomes" id="UP000615446">
    <property type="component" value="Unassembled WGS sequence"/>
</dbReference>
<dbReference type="InterPro" id="IPR011333">
    <property type="entry name" value="SKP1/BTB/POZ_sf"/>
</dbReference>
<dbReference type="AlphaFoldDB" id="A0A2Z6RQ33"/>
<dbReference type="CDD" id="cd18186">
    <property type="entry name" value="BTB_POZ_ZBTB_KLHL-like"/>
    <property type="match status" value="1"/>
</dbReference>
<dbReference type="InterPro" id="IPR000210">
    <property type="entry name" value="BTB/POZ_dom"/>
</dbReference>
<dbReference type="STRING" id="94130.A0A2Z6RQ33"/>
<reference evidence="3" key="2">
    <citation type="submission" date="2019-10" db="EMBL/GenBank/DDBJ databases">
        <title>Conservation and host-specific expression of non-tandemly repeated heterogenous ribosome RNA gene in arbuscular mycorrhizal fungi.</title>
        <authorList>
            <person name="Maeda T."/>
            <person name="Kobayashi Y."/>
            <person name="Nakagawa T."/>
            <person name="Ezawa T."/>
            <person name="Yamaguchi K."/>
            <person name="Bino T."/>
            <person name="Nishimoto Y."/>
            <person name="Shigenobu S."/>
            <person name="Kawaguchi M."/>
        </authorList>
    </citation>
    <scope>NUCLEOTIDE SEQUENCE</scope>
    <source>
        <strain evidence="3">HR1</strain>
    </source>
</reference>
<sequence>MSYDFSQEVINDLEKLFFDETGYDVIIYAGENENIKELHAHSCILCMSQYFNAAFSNNWVKRKDGKFIFEKLNVSPELFRIVLRFIYCGKIDFTELQRSDVLKILFIAKELNINHRDEFLRQNPVEMLETIYKHELLIDLWNYCLETICEEPKILFESDKFTSLEEPVLKSLLERDDLRLNEIEIWDNLLKWSLVQNPSISQDITKWSCKDVEIIETTFHKFIPLMKFYEIYHQKI</sequence>
<dbReference type="Proteomes" id="UP000247702">
    <property type="component" value="Unassembled WGS sequence"/>
</dbReference>
<evidence type="ECO:0000259" key="1">
    <source>
        <dbReference type="PROSITE" id="PS50097"/>
    </source>
</evidence>
<keyword evidence="4" id="KW-1185">Reference proteome</keyword>
<proteinExistence type="predicted"/>
<accession>A0A2Z6RQ33</accession>
<name>A0A2Z6RQ33_9GLOM</name>
<protein>
    <submittedName>
        <fullName evidence="3">BTB/POZ protein</fullName>
    </submittedName>
</protein>
<dbReference type="PROSITE" id="PS50097">
    <property type="entry name" value="BTB"/>
    <property type="match status" value="1"/>
</dbReference>
<evidence type="ECO:0000313" key="2">
    <source>
        <dbReference type="EMBL" id="GBC03013.1"/>
    </source>
</evidence>
<dbReference type="EMBL" id="BLAL01000087">
    <property type="protein sequence ID" value="GES84937.1"/>
    <property type="molecule type" value="Genomic_DNA"/>
</dbReference>
<dbReference type="EMBL" id="BEXD01003863">
    <property type="protein sequence ID" value="GBC03013.1"/>
    <property type="molecule type" value="Genomic_DNA"/>
</dbReference>
<reference evidence="2 4" key="1">
    <citation type="submission" date="2017-11" db="EMBL/GenBank/DDBJ databases">
        <title>The genome of Rhizophagus clarus HR1 reveals common genetic basis of auxotrophy among arbuscular mycorrhizal fungi.</title>
        <authorList>
            <person name="Kobayashi Y."/>
        </authorList>
    </citation>
    <scope>NUCLEOTIDE SEQUENCE [LARGE SCALE GENOMIC DNA]</scope>
    <source>
        <strain evidence="2 4">HR1</strain>
    </source>
</reference>
<dbReference type="PANTHER" id="PTHR24410">
    <property type="entry name" value="HL07962P-RELATED"/>
    <property type="match status" value="1"/>
</dbReference>
<dbReference type="InterPro" id="IPR051481">
    <property type="entry name" value="BTB-POZ/Galectin-3-binding"/>
</dbReference>
<organism evidence="2 4">
    <name type="scientific">Rhizophagus clarus</name>
    <dbReference type="NCBI Taxonomy" id="94130"/>
    <lineage>
        <taxon>Eukaryota</taxon>
        <taxon>Fungi</taxon>
        <taxon>Fungi incertae sedis</taxon>
        <taxon>Mucoromycota</taxon>
        <taxon>Glomeromycotina</taxon>
        <taxon>Glomeromycetes</taxon>
        <taxon>Glomerales</taxon>
        <taxon>Glomeraceae</taxon>
        <taxon>Rhizophagus</taxon>
    </lineage>
</organism>
<dbReference type="PANTHER" id="PTHR24410:SF23">
    <property type="entry name" value="BTB DOMAIN-CONTAINING PROTEIN-RELATED"/>
    <property type="match status" value="1"/>
</dbReference>